<dbReference type="RefSeq" id="XP_005818594.1">
    <property type="nucleotide sequence ID" value="XM_005818537.1"/>
</dbReference>
<evidence type="ECO:0000256" key="2">
    <source>
        <dbReference type="ARBA" id="ARBA00022692"/>
    </source>
</evidence>
<evidence type="ECO:0000256" key="5">
    <source>
        <dbReference type="SAM" id="MobiDB-lite"/>
    </source>
</evidence>
<dbReference type="AlphaFoldDB" id="L1I6V0"/>
<dbReference type="SUPFAM" id="SSF81324">
    <property type="entry name" value="Voltage-gated potassium channels"/>
    <property type="match status" value="1"/>
</dbReference>
<dbReference type="KEGG" id="gtt:GUITHDRAFT_122196"/>
<evidence type="ECO:0000256" key="4">
    <source>
        <dbReference type="ARBA" id="ARBA00023136"/>
    </source>
</evidence>
<dbReference type="Proteomes" id="UP000011087">
    <property type="component" value="Unassembled WGS sequence"/>
</dbReference>
<dbReference type="EMBL" id="JH993256">
    <property type="protein sequence ID" value="EKX31614.1"/>
    <property type="molecule type" value="Genomic_DNA"/>
</dbReference>
<feature type="transmembrane region" description="Helical" evidence="6">
    <location>
        <begin position="342"/>
        <end position="363"/>
    </location>
</feature>
<name>L1I6V0_GUITC</name>
<comment type="subcellular location">
    <subcellularLocation>
        <location evidence="1">Membrane</location>
        <topology evidence="1">Multi-pass membrane protein</topology>
    </subcellularLocation>
</comment>
<dbReference type="GeneID" id="17288341"/>
<dbReference type="EnsemblProtists" id="EKX31614">
    <property type="protein sequence ID" value="EKX31614"/>
    <property type="gene ID" value="GUITHDRAFT_122196"/>
</dbReference>
<evidence type="ECO:0000313" key="8">
    <source>
        <dbReference type="EMBL" id="EKX31614.1"/>
    </source>
</evidence>
<dbReference type="InterPro" id="IPR011993">
    <property type="entry name" value="PH-like_dom_sf"/>
</dbReference>
<dbReference type="PROSITE" id="PS50003">
    <property type="entry name" value="PH_DOMAIN"/>
    <property type="match status" value="1"/>
</dbReference>
<dbReference type="SMART" id="SM00233">
    <property type="entry name" value="PH"/>
    <property type="match status" value="1"/>
</dbReference>
<evidence type="ECO:0000313" key="10">
    <source>
        <dbReference type="Proteomes" id="UP000011087"/>
    </source>
</evidence>
<dbReference type="Gene3D" id="2.30.29.30">
    <property type="entry name" value="Pleckstrin-homology domain (PH domain)/Phosphotyrosine-binding domain (PTB)"/>
    <property type="match status" value="1"/>
</dbReference>
<keyword evidence="2 6" id="KW-0812">Transmembrane</keyword>
<dbReference type="InterPro" id="IPR005821">
    <property type="entry name" value="Ion_trans_dom"/>
</dbReference>
<keyword evidence="10" id="KW-1185">Reference proteome</keyword>
<evidence type="ECO:0000256" key="1">
    <source>
        <dbReference type="ARBA" id="ARBA00004141"/>
    </source>
</evidence>
<dbReference type="Gene3D" id="1.10.287.70">
    <property type="match status" value="1"/>
</dbReference>
<dbReference type="GO" id="GO:0005248">
    <property type="term" value="F:voltage-gated sodium channel activity"/>
    <property type="evidence" value="ECO:0007669"/>
    <property type="project" value="TreeGrafter"/>
</dbReference>
<organism evidence="8">
    <name type="scientific">Guillardia theta (strain CCMP2712)</name>
    <name type="common">Cryptophyte</name>
    <dbReference type="NCBI Taxonomy" id="905079"/>
    <lineage>
        <taxon>Eukaryota</taxon>
        <taxon>Cryptophyceae</taxon>
        <taxon>Pyrenomonadales</taxon>
        <taxon>Geminigeraceae</taxon>
        <taxon>Guillardia</taxon>
    </lineage>
</organism>
<evidence type="ECO:0000256" key="6">
    <source>
        <dbReference type="SAM" id="Phobius"/>
    </source>
</evidence>
<dbReference type="InterPro" id="IPR001849">
    <property type="entry name" value="PH_domain"/>
</dbReference>
<protein>
    <recommendedName>
        <fullName evidence="7">PH domain-containing protein</fullName>
    </recommendedName>
</protein>
<dbReference type="SUPFAM" id="SSF50729">
    <property type="entry name" value="PH domain-like"/>
    <property type="match status" value="1"/>
</dbReference>
<reference evidence="9" key="3">
    <citation type="submission" date="2015-06" db="UniProtKB">
        <authorList>
            <consortium name="EnsemblProtists"/>
        </authorList>
    </citation>
    <scope>IDENTIFICATION</scope>
</reference>
<reference evidence="10" key="2">
    <citation type="submission" date="2012-11" db="EMBL/GenBank/DDBJ databases">
        <authorList>
            <person name="Kuo A."/>
            <person name="Curtis B.A."/>
            <person name="Tanifuji G."/>
            <person name="Burki F."/>
            <person name="Gruber A."/>
            <person name="Irimia M."/>
            <person name="Maruyama S."/>
            <person name="Arias M.C."/>
            <person name="Ball S.G."/>
            <person name="Gile G.H."/>
            <person name="Hirakawa Y."/>
            <person name="Hopkins J.F."/>
            <person name="Rensing S.A."/>
            <person name="Schmutz J."/>
            <person name="Symeonidi A."/>
            <person name="Elias M."/>
            <person name="Eveleigh R.J."/>
            <person name="Herman E.K."/>
            <person name="Klute M.J."/>
            <person name="Nakayama T."/>
            <person name="Obornik M."/>
            <person name="Reyes-Prieto A."/>
            <person name="Armbrust E.V."/>
            <person name="Aves S.J."/>
            <person name="Beiko R.G."/>
            <person name="Coutinho P."/>
            <person name="Dacks J.B."/>
            <person name="Durnford D.G."/>
            <person name="Fast N.M."/>
            <person name="Green B.R."/>
            <person name="Grisdale C."/>
            <person name="Hempe F."/>
            <person name="Henrissat B."/>
            <person name="Hoppner M.P."/>
            <person name="Ishida K.-I."/>
            <person name="Kim E."/>
            <person name="Koreny L."/>
            <person name="Kroth P.G."/>
            <person name="Liu Y."/>
            <person name="Malik S.-B."/>
            <person name="Maier U.G."/>
            <person name="McRose D."/>
            <person name="Mock T."/>
            <person name="Neilson J.A."/>
            <person name="Onodera N.T."/>
            <person name="Poole A.M."/>
            <person name="Pritham E.J."/>
            <person name="Richards T.A."/>
            <person name="Rocap G."/>
            <person name="Roy S.W."/>
            <person name="Sarai C."/>
            <person name="Schaack S."/>
            <person name="Shirato S."/>
            <person name="Slamovits C.H."/>
            <person name="Spencer D.F."/>
            <person name="Suzuki S."/>
            <person name="Worden A.Z."/>
            <person name="Zauner S."/>
            <person name="Barry K."/>
            <person name="Bell C."/>
            <person name="Bharti A.K."/>
            <person name="Crow J.A."/>
            <person name="Grimwood J."/>
            <person name="Kramer R."/>
            <person name="Lindquist E."/>
            <person name="Lucas S."/>
            <person name="Salamov A."/>
            <person name="McFadden G.I."/>
            <person name="Lane C.E."/>
            <person name="Keeling P.J."/>
            <person name="Gray M.W."/>
            <person name="Grigoriev I.V."/>
            <person name="Archibald J.M."/>
        </authorList>
    </citation>
    <scope>NUCLEOTIDE SEQUENCE</scope>
    <source>
        <strain evidence="10">CCMP2712</strain>
    </source>
</reference>
<dbReference type="GO" id="GO:0001518">
    <property type="term" value="C:voltage-gated sodium channel complex"/>
    <property type="evidence" value="ECO:0007669"/>
    <property type="project" value="TreeGrafter"/>
</dbReference>
<dbReference type="InterPro" id="IPR027359">
    <property type="entry name" value="Volt_channel_dom_sf"/>
</dbReference>
<evidence type="ECO:0000313" key="9">
    <source>
        <dbReference type="EnsemblProtists" id="EKX31614"/>
    </source>
</evidence>
<dbReference type="InterPro" id="IPR043203">
    <property type="entry name" value="VGCC_Ca_Na"/>
</dbReference>
<feature type="transmembrane region" description="Helical" evidence="6">
    <location>
        <begin position="251"/>
        <end position="275"/>
    </location>
</feature>
<dbReference type="HOGENOM" id="CLU_066123_0_0_1"/>
<dbReference type="eggNOG" id="KOG2301">
    <property type="taxonomic scope" value="Eukaryota"/>
</dbReference>
<dbReference type="Gene3D" id="1.20.120.350">
    <property type="entry name" value="Voltage-gated potassium channels. Chain C"/>
    <property type="match status" value="1"/>
</dbReference>
<keyword evidence="3 6" id="KW-1133">Transmembrane helix</keyword>
<proteinExistence type="predicted"/>
<dbReference type="OrthoDB" id="10267833at2759"/>
<keyword evidence="4 6" id="KW-0472">Membrane</keyword>
<dbReference type="PANTHER" id="PTHR10037:SF62">
    <property type="entry name" value="SODIUM CHANNEL PROTEIN 60E"/>
    <property type="match status" value="1"/>
</dbReference>
<dbReference type="Pfam" id="PF00520">
    <property type="entry name" value="Ion_trans"/>
    <property type="match status" value="1"/>
</dbReference>
<dbReference type="PaxDb" id="55529-EKX31614"/>
<feature type="transmembrane region" description="Helical" evidence="6">
    <location>
        <begin position="220"/>
        <end position="239"/>
    </location>
</feature>
<dbReference type="PANTHER" id="PTHR10037">
    <property type="entry name" value="VOLTAGE-GATED CATION CHANNEL CALCIUM AND SODIUM"/>
    <property type="match status" value="1"/>
</dbReference>
<sequence length="384" mass="43261">MAAALMSRTMSGKAEEGKSSNMQSNAEMKKAASMRMLMEQQNENQKPSFGQVIANDHSTHGSMSEELVLKECGKQLRSGILEKKIAGTVVTWKTQGVVLTDRMICFLNDDGVIEDDETVIDYIPLHEVVQLMMEGENKSEREEKLCLIIRTVEGGHNSGRTYVYRMKTEAECLEWHKDMSTGLKLAMKAKRQEQELQEIGDSKYLWLRFKAKKLIKARTTHIVMSVLILLNFFVDVYEAESLPEASSSDGVFVRTVGILVTAFFTVEVSVAAFAMSENHFKPFYSDPWNIMDLMVVVVSLVSLGFETDPQLKVLGLVRIFRVALVFRQVKSLNRIITALGRAVVPLMNAFMLLLLVSCFYAILGTHLFKDYDKNFFGSFSASLL</sequence>
<reference evidence="8 10" key="1">
    <citation type="journal article" date="2012" name="Nature">
        <title>Algal genomes reveal evolutionary mosaicism and the fate of nucleomorphs.</title>
        <authorList>
            <consortium name="DOE Joint Genome Institute"/>
            <person name="Curtis B.A."/>
            <person name="Tanifuji G."/>
            <person name="Burki F."/>
            <person name="Gruber A."/>
            <person name="Irimia M."/>
            <person name="Maruyama S."/>
            <person name="Arias M.C."/>
            <person name="Ball S.G."/>
            <person name="Gile G.H."/>
            <person name="Hirakawa Y."/>
            <person name="Hopkins J.F."/>
            <person name="Kuo A."/>
            <person name="Rensing S.A."/>
            <person name="Schmutz J."/>
            <person name="Symeonidi A."/>
            <person name="Elias M."/>
            <person name="Eveleigh R.J."/>
            <person name="Herman E.K."/>
            <person name="Klute M.J."/>
            <person name="Nakayama T."/>
            <person name="Obornik M."/>
            <person name="Reyes-Prieto A."/>
            <person name="Armbrust E.V."/>
            <person name="Aves S.J."/>
            <person name="Beiko R.G."/>
            <person name="Coutinho P."/>
            <person name="Dacks J.B."/>
            <person name="Durnford D.G."/>
            <person name="Fast N.M."/>
            <person name="Green B.R."/>
            <person name="Grisdale C.J."/>
            <person name="Hempel F."/>
            <person name="Henrissat B."/>
            <person name="Hoppner M.P."/>
            <person name="Ishida K."/>
            <person name="Kim E."/>
            <person name="Koreny L."/>
            <person name="Kroth P.G."/>
            <person name="Liu Y."/>
            <person name="Malik S.B."/>
            <person name="Maier U.G."/>
            <person name="McRose D."/>
            <person name="Mock T."/>
            <person name="Neilson J.A."/>
            <person name="Onodera N.T."/>
            <person name="Poole A.M."/>
            <person name="Pritham E.J."/>
            <person name="Richards T.A."/>
            <person name="Rocap G."/>
            <person name="Roy S.W."/>
            <person name="Sarai C."/>
            <person name="Schaack S."/>
            <person name="Shirato S."/>
            <person name="Slamovits C.H."/>
            <person name="Spencer D.F."/>
            <person name="Suzuki S."/>
            <person name="Worden A.Z."/>
            <person name="Zauner S."/>
            <person name="Barry K."/>
            <person name="Bell C."/>
            <person name="Bharti A.K."/>
            <person name="Crow J.A."/>
            <person name="Grimwood J."/>
            <person name="Kramer R."/>
            <person name="Lindquist E."/>
            <person name="Lucas S."/>
            <person name="Salamov A."/>
            <person name="McFadden G.I."/>
            <person name="Lane C.E."/>
            <person name="Keeling P.J."/>
            <person name="Gray M.W."/>
            <person name="Grigoriev I.V."/>
            <person name="Archibald J.M."/>
        </authorList>
    </citation>
    <scope>NUCLEOTIDE SEQUENCE</scope>
    <source>
        <strain evidence="8 10">CCMP2712</strain>
    </source>
</reference>
<feature type="region of interest" description="Disordered" evidence="5">
    <location>
        <begin position="1"/>
        <end position="30"/>
    </location>
</feature>
<gene>
    <name evidence="8" type="ORF">GUITHDRAFT_122196</name>
</gene>
<feature type="domain" description="PH" evidence="7">
    <location>
        <begin position="74"/>
        <end position="184"/>
    </location>
</feature>
<evidence type="ECO:0000259" key="7">
    <source>
        <dbReference type="PROSITE" id="PS50003"/>
    </source>
</evidence>
<accession>L1I6V0</accession>
<evidence type="ECO:0000256" key="3">
    <source>
        <dbReference type="ARBA" id="ARBA00022989"/>
    </source>
</evidence>
<dbReference type="CDD" id="cd00821">
    <property type="entry name" value="PH"/>
    <property type="match status" value="1"/>
</dbReference>